<keyword evidence="1" id="KW-0472">Membrane</keyword>
<gene>
    <name evidence="2" type="ORF">PYX00_003252</name>
</gene>
<evidence type="ECO:0000256" key="1">
    <source>
        <dbReference type="SAM" id="Phobius"/>
    </source>
</evidence>
<evidence type="ECO:0000313" key="2">
    <source>
        <dbReference type="EMBL" id="KAL0275394.1"/>
    </source>
</evidence>
<evidence type="ECO:0008006" key="3">
    <source>
        <dbReference type="Google" id="ProtNLM"/>
    </source>
</evidence>
<dbReference type="Pfam" id="PF15114">
    <property type="entry name" value="UPF0640"/>
    <property type="match status" value="1"/>
</dbReference>
<protein>
    <recommendedName>
        <fullName evidence="3">Small integral membrane protein 4</fullName>
    </recommendedName>
</protein>
<reference evidence="2" key="1">
    <citation type="journal article" date="2024" name="Gigascience">
        <title>Chromosome-level genome of the poultry shaft louse Menopon gallinae provides insight into the host-switching and adaptive evolution of parasitic lice.</title>
        <authorList>
            <person name="Xu Y."/>
            <person name="Ma L."/>
            <person name="Liu S."/>
            <person name="Liang Y."/>
            <person name="Liu Q."/>
            <person name="He Z."/>
            <person name="Tian L."/>
            <person name="Duan Y."/>
            <person name="Cai W."/>
            <person name="Li H."/>
            <person name="Song F."/>
        </authorList>
    </citation>
    <scope>NUCLEOTIDE SEQUENCE</scope>
    <source>
        <strain evidence="2">Cailab_2023a</strain>
    </source>
</reference>
<dbReference type="PANTHER" id="PTHR35250">
    <property type="entry name" value="SMALL INTEGRAL MEMBRANE PROTEIN 4"/>
    <property type="match status" value="1"/>
</dbReference>
<dbReference type="EMBL" id="JARGDH010000002">
    <property type="protein sequence ID" value="KAL0275394.1"/>
    <property type="molecule type" value="Genomic_DNA"/>
</dbReference>
<sequence length="82" mass="9871">MFRVVRKIQKFCNKFPGEKRFGYYRFLPFFFIFGAGLEYTMIHWKPNGHNFCKSLNQFRLDHLISTLLNCCNSPLFLQHFGI</sequence>
<comment type="caution">
    <text evidence="2">The sequence shown here is derived from an EMBL/GenBank/DDBJ whole genome shotgun (WGS) entry which is preliminary data.</text>
</comment>
<dbReference type="PANTHER" id="PTHR35250:SF1">
    <property type="entry name" value="UBIQUINOL-CYTOCHROME-C REDUCTASE COMPLEX ASSEMBLY FACTOR 5"/>
    <property type="match status" value="1"/>
</dbReference>
<dbReference type="AlphaFoldDB" id="A0AAW2I024"/>
<feature type="transmembrane region" description="Helical" evidence="1">
    <location>
        <begin position="21"/>
        <end position="44"/>
    </location>
</feature>
<dbReference type="InterPro" id="IPR028183">
    <property type="entry name" value="UQCC5"/>
</dbReference>
<accession>A0AAW2I024</accession>
<name>A0AAW2I024_9NEOP</name>
<organism evidence="2">
    <name type="scientific">Menopon gallinae</name>
    <name type="common">poultry shaft louse</name>
    <dbReference type="NCBI Taxonomy" id="328185"/>
    <lineage>
        <taxon>Eukaryota</taxon>
        <taxon>Metazoa</taxon>
        <taxon>Ecdysozoa</taxon>
        <taxon>Arthropoda</taxon>
        <taxon>Hexapoda</taxon>
        <taxon>Insecta</taxon>
        <taxon>Pterygota</taxon>
        <taxon>Neoptera</taxon>
        <taxon>Paraneoptera</taxon>
        <taxon>Psocodea</taxon>
        <taxon>Troctomorpha</taxon>
        <taxon>Phthiraptera</taxon>
        <taxon>Amblycera</taxon>
        <taxon>Menoponidae</taxon>
        <taxon>Menopon</taxon>
    </lineage>
</organism>
<keyword evidence="1" id="KW-1133">Transmembrane helix</keyword>
<keyword evidence="1" id="KW-0812">Transmembrane</keyword>
<proteinExistence type="predicted"/>